<name>A0AAV4AY48_9GAST</name>
<keyword evidence="3" id="KW-1185">Reference proteome</keyword>
<organism evidence="2 3">
    <name type="scientific">Plakobranchus ocellatus</name>
    <dbReference type="NCBI Taxonomy" id="259542"/>
    <lineage>
        <taxon>Eukaryota</taxon>
        <taxon>Metazoa</taxon>
        <taxon>Spiralia</taxon>
        <taxon>Lophotrochozoa</taxon>
        <taxon>Mollusca</taxon>
        <taxon>Gastropoda</taxon>
        <taxon>Heterobranchia</taxon>
        <taxon>Euthyneura</taxon>
        <taxon>Panpulmonata</taxon>
        <taxon>Sacoglossa</taxon>
        <taxon>Placobranchoidea</taxon>
        <taxon>Plakobranchidae</taxon>
        <taxon>Plakobranchus</taxon>
    </lineage>
</organism>
<evidence type="ECO:0000313" key="3">
    <source>
        <dbReference type="Proteomes" id="UP000735302"/>
    </source>
</evidence>
<accession>A0AAV4AY48</accession>
<keyword evidence="1" id="KW-0732">Signal</keyword>
<evidence type="ECO:0000313" key="2">
    <source>
        <dbReference type="EMBL" id="GFO16031.1"/>
    </source>
</evidence>
<dbReference type="AlphaFoldDB" id="A0AAV4AY48"/>
<dbReference type="EMBL" id="BLXT01004638">
    <property type="protein sequence ID" value="GFO16031.1"/>
    <property type="molecule type" value="Genomic_DNA"/>
</dbReference>
<evidence type="ECO:0000256" key="1">
    <source>
        <dbReference type="SAM" id="SignalP"/>
    </source>
</evidence>
<proteinExistence type="predicted"/>
<comment type="caution">
    <text evidence="2">The sequence shown here is derived from an EMBL/GenBank/DDBJ whole genome shotgun (WGS) entry which is preliminary data.</text>
</comment>
<reference evidence="2 3" key="1">
    <citation type="journal article" date="2021" name="Elife">
        <title>Chloroplast acquisition without the gene transfer in kleptoplastic sea slugs, Plakobranchus ocellatus.</title>
        <authorList>
            <person name="Maeda T."/>
            <person name="Takahashi S."/>
            <person name="Yoshida T."/>
            <person name="Shimamura S."/>
            <person name="Takaki Y."/>
            <person name="Nagai Y."/>
            <person name="Toyoda A."/>
            <person name="Suzuki Y."/>
            <person name="Arimoto A."/>
            <person name="Ishii H."/>
            <person name="Satoh N."/>
            <person name="Nishiyama T."/>
            <person name="Hasebe M."/>
            <person name="Maruyama T."/>
            <person name="Minagawa J."/>
            <person name="Obokata J."/>
            <person name="Shigenobu S."/>
        </authorList>
    </citation>
    <scope>NUCLEOTIDE SEQUENCE [LARGE SCALE GENOMIC DNA]</scope>
</reference>
<protein>
    <submittedName>
        <fullName evidence="2">Uncharacterized protein</fullName>
    </submittedName>
</protein>
<gene>
    <name evidence="2" type="ORF">PoB_004253600</name>
</gene>
<feature type="chain" id="PRO_5044011082" evidence="1">
    <location>
        <begin position="18"/>
        <end position="80"/>
    </location>
</feature>
<dbReference type="Proteomes" id="UP000735302">
    <property type="component" value="Unassembled WGS sequence"/>
</dbReference>
<sequence>MFTSLLSFLRMWTTCKAALNRALFLGKFICWSDLKPEVNAYIHAVWQENWDAKGANKLHEVLVNSAKEVKKQVENGRRYL</sequence>
<feature type="signal peptide" evidence="1">
    <location>
        <begin position="1"/>
        <end position="17"/>
    </location>
</feature>